<evidence type="ECO:0000256" key="5">
    <source>
        <dbReference type="PIRSR" id="PIRSR602401-1"/>
    </source>
</evidence>
<name>A0A1C7M2S5_GRIFR</name>
<evidence type="ECO:0000256" key="6">
    <source>
        <dbReference type="RuleBase" id="RU000461"/>
    </source>
</evidence>
<dbReference type="Pfam" id="PF00067">
    <property type="entry name" value="p450"/>
    <property type="match status" value="1"/>
</dbReference>
<reference evidence="7 8" key="1">
    <citation type="submission" date="2016-03" db="EMBL/GenBank/DDBJ databases">
        <title>Whole genome sequencing of Grifola frondosa 9006-11.</title>
        <authorList>
            <person name="Min B."/>
            <person name="Park H."/>
            <person name="Kim J.-G."/>
            <person name="Cho H."/>
            <person name="Oh Y.-L."/>
            <person name="Kong W.-S."/>
            <person name="Choi I.-G."/>
        </authorList>
    </citation>
    <scope>NUCLEOTIDE SEQUENCE [LARGE SCALE GENOMIC DNA]</scope>
    <source>
        <strain evidence="7 8">9006-11</strain>
    </source>
</reference>
<dbReference type="PRINTS" id="PR00385">
    <property type="entry name" value="P450"/>
</dbReference>
<comment type="similarity">
    <text evidence="6">Belongs to the cytochrome P450 family.</text>
</comment>
<dbReference type="PANTHER" id="PTHR24305:SF164">
    <property type="entry name" value="P450, PUTATIVE (EUROFUNG)-RELATED"/>
    <property type="match status" value="1"/>
</dbReference>
<dbReference type="GO" id="GO:0004497">
    <property type="term" value="F:monooxygenase activity"/>
    <property type="evidence" value="ECO:0007669"/>
    <property type="project" value="UniProtKB-KW"/>
</dbReference>
<comment type="cofactor">
    <cofactor evidence="1 5">
        <name>heme</name>
        <dbReference type="ChEBI" id="CHEBI:30413"/>
    </cofactor>
</comment>
<comment type="pathway">
    <text evidence="2">Secondary metabolite biosynthesis.</text>
</comment>
<dbReference type="AlphaFoldDB" id="A0A1C7M2S5"/>
<dbReference type="STRING" id="5627.A0A1C7M2S5"/>
<evidence type="ECO:0000256" key="2">
    <source>
        <dbReference type="ARBA" id="ARBA00005179"/>
    </source>
</evidence>
<sequence length="456" mass="50993">MGGAEYTLSCLICRRVALRITAITNLWLVSQEFTHRRRKWIHKLHLKYGPIVRIAPNEVSFASWDAANEIYASGGSGYDKTTLYTLFENFNKRNIFSTLEKAPHAEAKKQFADRYTKSFIMQPDVRSGIQELADQFVTLCTDTPSEAVDIYIQTRCYALDCITYHLFHPFGLRSLTQPSDREIMKQLSYVDDLIPSYLRYYFPALSGLFKQLLGPSTSLASSYVATSAHRTDVASDSVLHKLQTGKNATNVPSIASECMDHLVAGIATTGDSLCYLIHHLSLDSSLSIQDKLHQELSANPSANIDDLPYLDAVVKEGLRCFVPVSMSLPRKVPAGGRIINGVYVPGDTIVSCQAYTMHRLDTEVFPNPEAFIPERWIDAEGTIGRNHLFFAFSTGGRGCIGKNLALLEMKMLLREVYSTCRTRIAPEMKACMELEDQLISAPPKDMTCLITFEKIG</sequence>
<dbReference type="Proteomes" id="UP000092993">
    <property type="component" value="Unassembled WGS sequence"/>
</dbReference>
<dbReference type="GO" id="GO:0020037">
    <property type="term" value="F:heme binding"/>
    <property type="evidence" value="ECO:0007669"/>
    <property type="project" value="InterPro"/>
</dbReference>
<gene>
    <name evidence="7" type="primary">bphA_1</name>
    <name evidence="7" type="ORF">A0H81_08452</name>
</gene>
<keyword evidence="3 5" id="KW-0479">Metal-binding</keyword>
<keyword evidence="5 6" id="KW-0349">Heme</keyword>
<evidence type="ECO:0000313" key="7">
    <source>
        <dbReference type="EMBL" id="OBZ71263.1"/>
    </source>
</evidence>
<evidence type="ECO:0000256" key="3">
    <source>
        <dbReference type="ARBA" id="ARBA00022723"/>
    </source>
</evidence>
<keyword evidence="6" id="KW-0560">Oxidoreductase</keyword>
<dbReference type="PROSITE" id="PS00086">
    <property type="entry name" value="CYTOCHROME_P450"/>
    <property type="match status" value="1"/>
</dbReference>
<dbReference type="SUPFAM" id="SSF48264">
    <property type="entry name" value="Cytochrome P450"/>
    <property type="match status" value="1"/>
</dbReference>
<keyword evidence="4 5" id="KW-0408">Iron</keyword>
<accession>A0A1C7M2S5</accession>
<dbReference type="OMA" id="AVKEIYC"/>
<dbReference type="PRINTS" id="PR00463">
    <property type="entry name" value="EP450I"/>
</dbReference>
<feature type="binding site" description="axial binding residue" evidence="5">
    <location>
        <position position="399"/>
    </location>
    <ligand>
        <name>heme</name>
        <dbReference type="ChEBI" id="CHEBI:30413"/>
    </ligand>
    <ligandPart>
        <name>Fe</name>
        <dbReference type="ChEBI" id="CHEBI:18248"/>
    </ligandPart>
</feature>
<evidence type="ECO:0000256" key="1">
    <source>
        <dbReference type="ARBA" id="ARBA00001971"/>
    </source>
</evidence>
<dbReference type="PANTHER" id="PTHR24305">
    <property type="entry name" value="CYTOCHROME P450"/>
    <property type="match status" value="1"/>
</dbReference>
<evidence type="ECO:0000256" key="4">
    <source>
        <dbReference type="ARBA" id="ARBA00023004"/>
    </source>
</evidence>
<keyword evidence="6 7" id="KW-0503">Monooxygenase</keyword>
<organism evidence="7 8">
    <name type="scientific">Grifola frondosa</name>
    <name type="common">Maitake</name>
    <name type="synonym">Polyporus frondosus</name>
    <dbReference type="NCBI Taxonomy" id="5627"/>
    <lineage>
        <taxon>Eukaryota</taxon>
        <taxon>Fungi</taxon>
        <taxon>Dikarya</taxon>
        <taxon>Basidiomycota</taxon>
        <taxon>Agaricomycotina</taxon>
        <taxon>Agaricomycetes</taxon>
        <taxon>Polyporales</taxon>
        <taxon>Grifolaceae</taxon>
        <taxon>Grifola</taxon>
    </lineage>
</organism>
<dbReference type="InterPro" id="IPR001128">
    <property type="entry name" value="Cyt_P450"/>
</dbReference>
<proteinExistence type="inferred from homology"/>
<comment type="caution">
    <text evidence="7">The sequence shown here is derived from an EMBL/GenBank/DDBJ whole genome shotgun (WGS) entry which is preliminary data.</text>
</comment>
<dbReference type="EMBL" id="LUGG01000011">
    <property type="protein sequence ID" value="OBZ71263.1"/>
    <property type="molecule type" value="Genomic_DNA"/>
</dbReference>
<dbReference type="InterPro" id="IPR002401">
    <property type="entry name" value="Cyt_P450_E_grp-I"/>
</dbReference>
<protein>
    <submittedName>
        <fullName evidence="7">Benzoate 4-monooxygenase</fullName>
    </submittedName>
</protein>
<keyword evidence="8" id="KW-1185">Reference proteome</keyword>
<dbReference type="InterPro" id="IPR017972">
    <property type="entry name" value="Cyt_P450_CS"/>
</dbReference>
<dbReference type="Gene3D" id="1.10.630.10">
    <property type="entry name" value="Cytochrome P450"/>
    <property type="match status" value="1"/>
</dbReference>
<dbReference type="GO" id="GO:0016705">
    <property type="term" value="F:oxidoreductase activity, acting on paired donors, with incorporation or reduction of molecular oxygen"/>
    <property type="evidence" value="ECO:0007669"/>
    <property type="project" value="InterPro"/>
</dbReference>
<evidence type="ECO:0000313" key="8">
    <source>
        <dbReference type="Proteomes" id="UP000092993"/>
    </source>
</evidence>
<dbReference type="GO" id="GO:0005506">
    <property type="term" value="F:iron ion binding"/>
    <property type="evidence" value="ECO:0007669"/>
    <property type="project" value="InterPro"/>
</dbReference>
<dbReference type="OrthoDB" id="1470350at2759"/>
<dbReference type="CDD" id="cd11059">
    <property type="entry name" value="CYP_fungal"/>
    <property type="match status" value="1"/>
</dbReference>
<dbReference type="InterPro" id="IPR036396">
    <property type="entry name" value="Cyt_P450_sf"/>
</dbReference>
<dbReference type="InterPro" id="IPR050121">
    <property type="entry name" value="Cytochrome_P450_monoxygenase"/>
</dbReference>